<keyword evidence="4" id="KW-1185">Reference proteome</keyword>
<dbReference type="EMBL" id="CAXITT010001156">
    <property type="protein sequence ID" value="CAL1548051.1"/>
    <property type="molecule type" value="Genomic_DNA"/>
</dbReference>
<evidence type="ECO:0000313" key="3">
    <source>
        <dbReference type="EMBL" id="CAL1548051.1"/>
    </source>
</evidence>
<feature type="chain" id="PRO_5043483489" evidence="2">
    <location>
        <begin position="24"/>
        <end position="208"/>
    </location>
</feature>
<dbReference type="Proteomes" id="UP001497497">
    <property type="component" value="Unassembled WGS sequence"/>
</dbReference>
<name>A0AAV2IP13_LYMST</name>
<evidence type="ECO:0000256" key="1">
    <source>
        <dbReference type="SAM" id="Phobius"/>
    </source>
</evidence>
<sequence>MQKLTELVVCLVVIFAISKQGSGFALPRQRAFIEHVDYNKKSCGFGYLANVDFIIITGFINVSDIGHPPQEGEISGLHFSGDGYVPIPGTISDLRKVACAQVQQLPPSSCRCLARDDKIIRVKCNITMRDYYSFRHLKIAYHSYRYFDSGITELLPNVYSDTFCGKRRWACSTNEGSSLLGGGYVMSGIAIIFTALFFTVPSLFPYGQ</sequence>
<comment type="caution">
    <text evidence="3">The sequence shown here is derived from an EMBL/GenBank/DDBJ whole genome shotgun (WGS) entry which is preliminary data.</text>
</comment>
<dbReference type="AlphaFoldDB" id="A0AAV2IP13"/>
<proteinExistence type="predicted"/>
<evidence type="ECO:0000313" key="4">
    <source>
        <dbReference type="Proteomes" id="UP001497497"/>
    </source>
</evidence>
<keyword evidence="2" id="KW-0732">Signal</keyword>
<evidence type="ECO:0000256" key="2">
    <source>
        <dbReference type="SAM" id="SignalP"/>
    </source>
</evidence>
<organism evidence="3 4">
    <name type="scientific">Lymnaea stagnalis</name>
    <name type="common">Great pond snail</name>
    <name type="synonym">Helix stagnalis</name>
    <dbReference type="NCBI Taxonomy" id="6523"/>
    <lineage>
        <taxon>Eukaryota</taxon>
        <taxon>Metazoa</taxon>
        <taxon>Spiralia</taxon>
        <taxon>Lophotrochozoa</taxon>
        <taxon>Mollusca</taxon>
        <taxon>Gastropoda</taxon>
        <taxon>Heterobranchia</taxon>
        <taxon>Euthyneura</taxon>
        <taxon>Panpulmonata</taxon>
        <taxon>Hygrophila</taxon>
        <taxon>Lymnaeoidea</taxon>
        <taxon>Lymnaeidae</taxon>
        <taxon>Lymnaea</taxon>
    </lineage>
</organism>
<keyword evidence="1" id="KW-0472">Membrane</keyword>
<protein>
    <submittedName>
        <fullName evidence="3">Uncharacterized protein</fullName>
    </submittedName>
</protein>
<feature type="transmembrane region" description="Helical" evidence="1">
    <location>
        <begin position="181"/>
        <end position="204"/>
    </location>
</feature>
<reference evidence="3 4" key="1">
    <citation type="submission" date="2024-04" db="EMBL/GenBank/DDBJ databases">
        <authorList>
            <consortium name="Genoscope - CEA"/>
            <person name="William W."/>
        </authorList>
    </citation>
    <scope>NUCLEOTIDE SEQUENCE [LARGE SCALE GENOMIC DNA]</scope>
</reference>
<accession>A0AAV2IP13</accession>
<feature type="signal peptide" evidence="2">
    <location>
        <begin position="1"/>
        <end position="23"/>
    </location>
</feature>
<gene>
    <name evidence="3" type="ORF">GSLYS_00021368001</name>
</gene>
<keyword evidence="1" id="KW-0812">Transmembrane</keyword>
<keyword evidence="1" id="KW-1133">Transmembrane helix</keyword>